<sequence length="152" mass="17713">MRQPGWTSSTLKRQTTSWLRIRIQNYPKDFEPVSKEARAAGDSSSIHLRWHAHCRLHGPCWHRSTSSFMQQYGTKTMYLHNESWHVRRVEDVDLATQIAITARNCHGRRVVLAGCWRSECFNSSPHFIGRVNLTVQTTDRVVPSRHWSRSVT</sequence>
<accession>A0A024TP76</accession>
<evidence type="ECO:0000313" key="1">
    <source>
        <dbReference type="EMBL" id="ETV95396.1"/>
    </source>
</evidence>
<dbReference type="VEuPathDB" id="FungiDB:H310_11274"/>
<reference evidence="1" key="1">
    <citation type="submission" date="2013-12" db="EMBL/GenBank/DDBJ databases">
        <title>The Genome Sequence of Aphanomyces invadans NJM9701.</title>
        <authorList>
            <consortium name="The Broad Institute Genomics Platform"/>
            <person name="Russ C."/>
            <person name="Tyler B."/>
            <person name="van West P."/>
            <person name="Dieguez-Uribeondo J."/>
            <person name="Young S.K."/>
            <person name="Zeng Q."/>
            <person name="Gargeya S."/>
            <person name="Fitzgerald M."/>
            <person name="Abouelleil A."/>
            <person name="Alvarado L."/>
            <person name="Chapman S.B."/>
            <person name="Gainer-Dewar J."/>
            <person name="Goldberg J."/>
            <person name="Griggs A."/>
            <person name="Gujja S."/>
            <person name="Hansen M."/>
            <person name="Howarth C."/>
            <person name="Imamovic A."/>
            <person name="Ireland A."/>
            <person name="Larimer J."/>
            <person name="McCowan C."/>
            <person name="Murphy C."/>
            <person name="Pearson M."/>
            <person name="Poon T.W."/>
            <person name="Priest M."/>
            <person name="Roberts A."/>
            <person name="Saif S."/>
            <person name="Shea T."/>
            <person name="Sykes S."/>
            <person name="Wortman J."/>
            <person name="Nusbaum C."/>
            <person name="Birren B."/>
        </authorList>
    </citation>
    <scope>NUCLEOTIDE SEQUENCE [LARGE SCALE GENOMIC DNA]</scope>
    <source>
        <strain evidence="1">NJM9701</strain>
    </source>
</reference>
<dbReference type="RefSeq" id="XP_008876097.1">
    <property type="nucleotide sequence ID" value="XM_008877875.1"/>
</dbReference>
<proteinExistence type="predicted"/>
<dbReference type="EMBL" id="KI913981">
    <property type="protein sequence ID" value="ETV95396.1"/>
    <property type="molecule type" value="Genomic_DNA"/>
</dbReference>
<dbReference type="GeneID" id="20088324"/>
<gene>
    <name evidence="1" type="ORF">H310_11274</name>
</gene>
<name>A0A024TP76_9STRA</name>
<protein>
    <submittedName>
        <fullName evidence="1">Uncharacterized protein</fullName>
    </submittedName>
</protein>
<dbReference type="AlphaFoldDB" id="A0A024TP76"/>
<organism evidence="1">
    <name type="scientific">Aphanomyces invadans</name>
    <dbReference type="NCBI Taxonomy" id="157072"/>
    <lineage>
        <taxon>Eukaryota</taxon>
        <taxon>Sar</taxon>
        <taxon>Stramenopiles</taxon>
        <taxon>Oomycota</taxon>
        <taxon>Saprolegniomycetes</taxon>
        <taxon>Saprolegniales</taxon>
        <taxon>Verrucalvaceae</taxon>
        <taxon>Aphanomyces</taxon>
    </lineage>
</organism>